<dbReference type="AlphaFoldDB" id="A0A365TRW8"/>
<dbReference type="Proteomes" id="UP000252204">
    <property type="component" value="Unassembled WGS sequence"/>
</dbReference>
<evidence type="ECO:0000313" key="3">
    <source>
        <dbReference type="Proteomes" id="UP000252204"/>
    </source>
</evidence>
<sequence>MLSKREHICDALSEASTYREASMICRLSALLFTLFLLTSCAVPPDSPSFQPSENLPRYDQESFDHYVHETRTWIADNRAFISENRDLEVELNTPFEIRPDQPTKRGILLVHGLGASPWYFIDIATAMANDGWLVRSILLPGHGTRPADLMLPDNDDWEKIIAHHAKLLATEVDELWLGGFSTGGNLVTSHALSDDNVDGLLLFSPGFYPDTRYLFLAPAIAYLWDWLDIDDEDNIATYRSLSARGASLYYRSVSAVQKNLNTTRFDKPVLITMSQHDSVLDPNATLNAFQNRFPNLQSRFVWYGDTPQHLDDPRVSAFTSYLPDQRISNFSHMSVLFAPENTYYGAEGSYIMLENGQNGLSPPDERDTLWFGAWGQSEAEKYHARLTWNPYFLELLAHIRAVTDG</sequence>
<dbReference type="SUPFAM" id="SSF53474">
    <property type="entry name" value="alpha/beta-Hydrolases"/>
    <property type="match status" value="1"/>
</dbReference>
<reference evidence="3" key="1">
    <citation type="submission" date="2018-06" db="EMBL/GenBank/DDBJ databases">
        <title>Whole genome sequencing of four bacterial strains from South Shetland trench revealing bio-synthetic gene clusters.</title>
        <authorList>
            <person name="Abdel-Mageed W.M."/>
            <person name="Lehri B."/>
            <person name="Jarmusch S."/>
            <person name="Miranda K."/>
            <person name="Goodfellow M."/>
            <person name="Jaspars M."/>
            <person name="Karlyshev A.V."/>
        </authorList>
    </citation>
    <scope>NUCLEOTIDE SEQUENCE [LARGE SCALE GENOMIC DNA]</scope>
    <source>
        <strain evidence="3">SST4</strain>
    </source>
</reference>
<dbReference type="Pfam" id="PF12146">
    <property type="entry name" value="Hydrolase_4"/>
    <property type="match status" value="1"/>
</dbReference>
<keyword evidence="3" id="KW-1185">Reference proteome</keyword>
<dbReference type="GO" id="GO:0016787">
    <property type="term" value="F:hydrolase activity"/>
    <property type="evidence" value="ECO:0007669"/>
    <property type="project" value="UniProtKB-KW"/>
</dbReference>
<gene>
    <name evidence="2" type="ORF">DQ400_05270</name>
</gene>
<name>A0A365TRW8_9GAMM</name>
<dbReference type="Gene3D" id="3.40.50.1820">
    <property type="entry name" value="alpha/beta hydrolase"/>
    <property type="match status" value="1"/>
</dbReference>
<dbReference type="EMBL" id="QNTU01000002">
    <property type="protein sequence ID" value="RBI68778.1"/>
    <property type="molecule type" value="Genomic_DNA"/>
</dbReference>
<accession>A0A365TRW8</accession>
<evidence type="ECO:0000313" key="2">
    <source>
        <dbReference type="EMBL" id="RBI68778.1"/>
    </source>
</evidence>
<dbReference type="InterPro" id="IPR029058">
    <property type="entry name" value="AB_hydrolase_fold"/>
</dbReference>
<comment type="caution">
    <text evidence="2">The sequence shown here is derived from an EMBL/GenBank/DDBJ whole genome shotgun (WGS) entry which is preliminary data.</text>
</comment>
<feature type="domain" description="Serine aminopeptidase S33" evidence="1">
    <location>
        <begin position="102"/>
        <end position="224"/>
    </location>
</feature>
<proteinExistence type="predicted"/>
<evidence type="ECO:0000259" key="1">
    <source>
        <dbReference type="Pfam" id="PF12146"/>
    </source>
</evidence>
<dbReference type="OrthoDB" id="8476759at2"/>
<dbReference type="InterPro" id="IPR022742">
    <property type="entry name" value="Hydrolase_4"/>
</dbReference>
<protein>
    <submittedName>
        <fullName evidence="2">Alpha/beta hydrolase</fullName>
    </submittedName>
</protein>
<organism evidence="2 3">
    <name type="scientific">Vreelandella sulfidaeris</name>
    <dbReference type="NCBI Taxonomy" id="115553"/>
    <lineage>
        <taxon>Bacteria</taxon>
        <taxon>Pseudomonadati</taxon>
        <taxon>Pseudomonadota</taxon>
        <taxon>Gammaproteobacteria</taxon>
        <taxon>Oceanospirillales</taxon>
        <taxon>Halomonadaceae</taxon>
        <taxon>Vreelandella</taxon>
    </lineage>
</organism>
<keyword evidence="2" id="KW-0378">Hydrolase</keyword>